<organism evidence="5 6">
    <name type="scientific">Sulfidibacter corallicola</name>
    <dbReference type="NCBI Taxonomy" id="2818388"/>
    <lineage>
        <taxon>Bacteria</taxon>
        <taxon>Pseudomonadati</taxon>
        <taxon>Acidobacteriota</taxon>
        <taxon>Holophagae</taxon>
        <taxon>Acanthopleuribacterales</taxon>
        <taxon>Acanthopleuribacteraceae</taxon>
        <taxon>Sulfidibacter</taxon>
    </lineage>
</organism>
<dbReference type="Gene3D" id="3.20.20.140">
    <property type="entry name" value="Metal-dependent hydrolases"/>
    <property type="match status" value="1"/>
</dbReference>
<dbReference type="RefSeq" id="WP_237382508.1">
    <property type="nucleotide sequence ID" value="NZ_CP071793.1"/>
</dbReference>
<evidence type="ECO:0000259" key="4">
    <source>
        <dbReference type="Pfam" id="PF04909"/>
    </source>
</evidence>
<feature type="region of interest" description="Disordered" evidence="2">
    <location>
        <begin position="401"/>
        <end position="421"/>
    </location>
</feature>
<feature type="domain" description="Amidohydrolase-related" evidence="4">
    <location>
        <begin position="185"/>
        <end position="385"/>
    </location>
</feature>
<dbReference type="CDD" id="cd01292">
    <property type="entry name" value="metallo-dependent_hydrolases"/>
    <property type="match status" value="1"/>
</dbReference>
<feature type="compositionally biased region" description="Basic and acidic residues" evidence="2">
    <location>
        <begin position="412"/>
        <end position="421"/>
    </location>
</feature>
<dbReference type="EMBL" id="CP071793">
    <property type="protein sequence ID" value="QTD52400.1"/>
    <property type="molecule type" value="Genomic_DNA"/>
</dbReference>
<evidence type="ECO:0000256" key="2">
    <source>
        <dbReference type="SAM" id="MobiDB-lite"/>
    </source>
</evidence>
<protein>
    <submittedName>
        <fullName evidence="5">Amidohydrolase</fullName>
    </submittedName>
</protein>
<proteinExistence type="predicted"/>
<feature type="chain" id="PRO_5035256197" evidence="3">
    <location>
        <begin position="32"/>
        <end position="421"/>
    </location>
</feature>
<keyword evidence="6" id="KW-1185">Reference proteome</keyword>
<dbReference type="InterPro" id="IPR006680">
    <property type="entry name" value="Amidohydro-rel"/>
</dbReference>
<dbReference type="GO" id="GO:0019748">
    <property type="term" value="P:secondary metabolic process"/>
    <property type="evidence" value="ECO:0007669"/>
    <property type="project" value="TreeGrafter"/>
</dbReference>
<evidence type="ECO:0000256" key="1">
    <source>
        <dbReference type="ARBA" id="ARBA00023239"/>
    </source>
</evidence>
<dbReference type="GO" id="GO:0016831">
    <property type="term" value="F:carboxy-lyase activity"/>
    <property type="evidence" value="ECO:0007669"/>
    <property type="project" value="InterPro"/>
</dbReference>
<evidence type="ECO:0000313" key="6">
    <source>
        <dbReference type="Proteomes" id="UP000663929"/>
    </source>
</evidence>
<dbReference type="KEGG" id="scor:J3U87_07995"/>
<feature type="signal peptide" evidence="3">
    <location>
        <begin position="1"/>
        <end position="31"/>
    </location>
</feature>
<dbReference type="InterPro" id="IPR032466">
    <property type="entry name" value="Metal_Hydrolase"/>
</dbReference>
<dbReference type="GO" id="GO:0016787">
    <property type="term" value="F:hydrolase activity"/>
    <property type="evidence" value="ECO:0007669"/>
    <property type="project" value="InterPro"/>
</dbReference>
<dbReference type="PANTHER" id="PTHR21240:SF28">
    <property type="entry name" value="ISO-OROTATE DECARBOXYLASE (EUROFUNG)"/>
    <property type="match status" value="1"/>
</dbReference>
<dbReference type="Pfam" id="PF04909">
    <property type="entry name" value="Amidohydro_2"/>
    <property type="match status" value="1"/>
</dbReference>
<reference evidence="5" key="1">
    <citation type="submission" date="2021-03" db="EMBL/GenBank/DDBJ databases">
        <title>Acanthopleuribacteraceae sp. M133.</title>
        <authorList>
            <person name="Wang G."/>
        </authorList>
    </citation>
    <scope>NUCLEOTIDE SEQUENCE</scope>
    <source>
        <strain evidence="5">M133</strain>
    </source>
</reference>
<evidence type="ECO:0000256" key="3">
    <source>
        <dbReference type="SAM" id="SignalP"/>
    </source>
</evidence>
<dbReference type="GO" id="GO:0005737">
    <property type="term" value="C:cytoplasm"/>
    <property type="evidence" value="ECO:0007669"/>
    <property type="project" value="TreeGrafter"/>
</dbReference>
<dbReference type="PANTHER" id="PTHR21240">
    <property type="entry name" value="2-AMINO-3-CARBOXYLMUCONATE-6-SEMIALDEHYDE DECARBOXYLASE"/>
    <property type="match status" value="1"/>
</dbReference>
<dbReference type="InterPro" id="IPR032465">
    <property type="entry name" value="ACMSD"/>
</dbReference>
<accession>A0A8A4TS79</accession>
<dbReference type="Proteomes" id="UP000663929">
    <property type="component" value="Chromosome"/>
</dbReference>
<dbReference type="SUPFAM" id="SSF51556">
    <property type="entry name" value="Metallo-dependent hydrolases"/>
    <property type="match status" value="1"/>
</dbReference>
<keyword evidence="3" id="KW-0732">Signal</keyword>
<dbReference type="AlphaFoldDB" id="A0A8A4TS79"/>
<evidence type="ECO:0000313" key="5">
    <source>
        <dbReference type="EMBL" id="QTD52400.1"/>
    </source>
</evidence>
<gene>
    <name evidence="5" type="ORF">J3U87_07995</name>
</gene>
<name>A0A8A4TS79_SULCO</name>
<keyword evidence="1" id="KW-0456">Lyase</keyword>
<sequence length="421" mass="47703">MVTTPSIRHFRSALHRLLVLWIPILAAPALAHGDPADFDLNRFFSGEEWVTDQHIFDPVYRDQPIQAIDMHMHSGRFENMGPLGQQFVLDAIPLPLPEDLKRALAGTIAALTRDPYTPFVGIKNECRRAGVVAAVLFAVYTPEAWGIEDNETVIDYLDDARNRYLGVPYFYGFASLNQTDWETREADELSRLRQALTHPKMVGIKLAFAHNVEPLDNPAFDSIYRVAAEFDAPVYHHIGSSPLRSFEDFEDDAARERYYRSFYPSFVEGTLRRFPQVRFILGHMGYDFNDEDVDGIDEVFRLARQYPNAYLEISALGTESHDPDGSQMDRILATAKQSGLIDRVIYGSDGPGFPGATQKYLERTLASMERVGYSYEEARAVLSGNFLAVTKLNRRTDFKLAPARMRAPQNDRQPREEAAAN</sequence>